<dbReference type="SMART" id="SM00355">
    <property type="entry name" value="ZnF_C2H2"/>
    <property type="match status" value="2"/>
</dbReference>
<keyword evidence="1" id="KW-0479">Metal-binding</keyword>
<evidence type="ECO:0000259" key="2">
    <source>
        <dbReference type="PROSITE" id="PS50157"/>
    </source>
</evidence>
<name>A0A0N1IGS2_PAPMA</name>
<dbReference type="InterPro" id="IPR013087">
    <property type="entry name" value="Znf_C2H2_type"/>
</dbReference>
<dbReference type="PROSITE" id="PS50157">
    <property type="entry name" value="ZINC_FINGER_C2H2_2"/>
    <property type="match status" value="1"/>
</dbReference>
<feature type="domain" description="C2H2-type" evidence="2">
    <location>
        <begin position="9"/>
        <end position="36"/>
    </location>
</feature>
<keyword evidence="4" id="KW-1185">Reference proteome</keyword>
<sequence>AVHELQNTFPCTICDKVFRWRTSLKRHLEKHDTKTKATNSGAAFCVTCSIEFSSICSYKRHLRNSLKHVSRDQLK</sequence>
<gene>
    <name evidence="3" type="ORF">RR48_01282</name>
</gene>
<dbReference type="Proteomes" id="UP000053240">
    <property type="component" value="Unassembled WGS sequence"/>
</dbReference>
<accession>A0A0N1IGS2</accession>
<evidence type="ECO:0000256" key="1">
    <source>
        <dbReference type="PROSITE-ProRule" id="PRU00042"/>
    </source>
</evidence>
<feature type="non-terminal residue" evidence="3">
    <location>
        <position position="1"/>
    </location>
</feature>
<dbReference type="EMBL" id="KQ459892">
    <property type="protein sequence ID" value="KPJ19540.1"/>
    <property type="molecule type" value="Genomic_DNA"/>
</dbReference>
<evidence type="ECO:0000313" key="3">
    <source>
        <dbReference type="EMBL" id="KPJ19540.1"/>
    </source>
</evidence>
<dbReference type="Pfam" id="PF00096">
    <property type="entry name" value="zf-C2H2"/>
    <property type="match status" value="1"/>
</dbReference>
<keyword evidence="1" id="KW-0863">Zinc-finger</keyword>
<dbReference type="AlphaFoldDB" id="A0A0N1IGS2"/>
<proteinExistence type="predicted"/>
<reference evidence="3 4" key="1">
    <citation type="journal article" date="2015" name="Nat. Commun.">
        <title>Outbred genome sequencing and CRISPR/Cas9 gene editing in butterflies.</title>
        <authorList>
            <person name="Li X."/>
            <person name="Fan D."/>
            <person name="Zhang W."/>
            <person name="Liu G."/>
            <person name="Zhang L."/>
            <person name="Zhao L."/>
            <person name="Fang X."/>
            <person name="Chen L."/>
            <person name="Dong Y."/>
            <person name="Chen Y."/>
            <person name="Ding Y."/>
            <person name="Zhao R."/>
            <person name="Feng M."/>
            <person name="Zhu Y."/>
            <person name="Feng Y."/>
            <person name="Jiang X."/>
            <person name="Zhu D."/>
            <person name="Xiang H."/>
            <person name="Feng X."/>
            <person name="Li S."/>
            <person name="Wang J."/>
            <person name="Zhang G."/>
            <person name="Kronforst M.R."/>
            <person name="Wang W."/>
        </authorList>
    </citation>
    <scope>NUCLEOTIDE SEQUENCE [LARGE SCALE GENOMIC DNA]</scope>
    <source>
        <strain evidence="3">Ya'a_city_454_Pm</strain>
        <tissue evidence="3">Whole body</tissue>
    </source>
</reference>
<protein>
    <recommendedName>
        <fullName evidence="2">C2H2-type domain-containing protein</fullName>
    </recommendedName>
</protein>
<dbReference type="GO" id="GO:0008270">
    <property type="term" value="F:zinc ion binding"/>
    <property type="evidence" value="ECO:0007669"/>
    <property type="project" value="UniProtKB-KW"/>
</dbReference>
<dbReference type="InParanoid" id="A0A0N1IGS2"/>
<organism evidence="3 4">
    <name type="scientific">Papilio machaon</name>
    <name type="common">Old World swallowtail butterfly</name>
    <dbReference type="NCBI Taxonomy" id="76193"/>
    <lineage>
        <taxon>Eukaryota</taxon>
        <taxon>Metazoa</taxon>
        <taxon>Ecdysozoa</taxon>
        <taxon>Arthropoda</taxon>
        <taxon>Hexapoda</taxon>
        <taxon>Insecta</taxon>
        <taxon>Pterygota</taxon>
        <taxon>Neoptera</taxon>
        <taxon>Endopterygota</taxon>
        <taxon>Lepidoptera</taxon>
        <taxon>Glossata</taxon>
        <taxon>Ditrysia</taxon>
        <taxon>Papilionoidea</taxon>
        <taxon>Papilionidae</taxon>
        <taxon>Papilioninae</taxon>
        <taxon>Papilio</taxon>
    </lineage>
</organism>
<dbReference type="InterPro" id="IPR036236">
    <property type="entry name" value="Znf_C2H2_sf"/>
</dbReference>
<dbReference type="PROSITE" id="PS00028">
    <property type="entry name" value="ZINC_FINGER_C2H2_1"/>
    <property type="match status" value="1"/>
</dbReference>
<keyword evidence="1" id="KW-0862">Zinc</keyword>
<dbReference type="SUPFAM" id="SSF57667">
    <property type="entry name" value="beta-beta-alpha zinc fingers"/>
    <property type="match status" value="1"/>
</dbReference>
<evidence type="ECO:0000313" key="4">
    <source>
        <dbReference type="Proteomes" id="UP000053240"/>
    </source>
</evidence>
<dbReference type="Gene3D" id="3.30.160.60">
    <property type="entry name" value="Classic Zinc Finger"/>
    <property type="match status" value="1"/>
</dbReference>